<keyword evidence="2" id="KW-1185">Reference proteome</keyword>
<organism evidence="1 2">
    <name type="scientific">Trichinella patagoniensis</name>
    <dbReference type="NCBI Taxonomy" id="990121"/>
    <lineage>
        <taxon>Eukaryota</taxon>
        <taxon>Metazoa</taxon>
        <taxon>Ecdysozoa</taxon>
        <taxon>Nematoda</taxon>
        <taxon>Enoplea</taxon>
        <taxon>Dorylaimia</taxon>
        <taxon>Trichinellida</taxon>
        <taxon>Trichinellidae</taxon>
        <taxon>Trichinella</taxon>
    </lineage>
</organism>
<sequence>MSTTAIFPPKLIQEEPVQLVELPSSQHTVLLMPTRQMSHQVCTVAVAAIRCCTTNLASFQSKLPTTTHNFPAKDTFSFKSLPLANKRNRQPTVCSPPINVST</sequence>
<proteinExistence type="predicted"/>
<evidence type="ECO:0000313" key="2">
    <source>
        <dbReference type="Proteomes" id="UP000054783"/>
    </source>
</evidence>
<protein>
    <submittedName>
        <fullName evidence="1">Uncharacterized protein</fullName>
    </submittedName>
</protein>
<name>A0A0V0ZPC7_9BILA</name>
<accession>A0A0V0ZPC7</accession>
<dbReference type="AlphaFoldDB" id="A0A0V0ZPC7"/>
<reference evidence="1 2" key="1">
    <citation type="submission" date="2015-01" db="EMBL/GenBank/DDBJ databases">
        <title>Evolution of Trichinella species and genotypes.</title>
        <authorList>
            <person name="Korhonen P.K."/>
            <person name="Edoardo P."/>
            <person name="Giuseppe L.R."/>
            <person name="Gasser R.B."/>
        </authorList>
    </citation>
    <scope>NUCLEOTIDE SEQUENCE [LARGE SCALE GENOMIC DNA]</scope>
    <source>
        <strain evidence="1">ISS2496</strain>
    </source>
</reference>
<gene>
    <name evidence="1" type="ORF">T12_7645</name>
</gene>
<dbReference type="Proteomes" id="UP000054783">
    <property type="component" value="Unassembled WGS sequence"/>
</dbReference>
<evidence type="ECO:0000313" key="1">
    <source>
        <dbReference type="EMBL" id="KRY14331.1"/>
    </source>
</evidence>
<dbReference type="EMBL" id="JYDQ01000119">
    <property type="protein sequence ID" value="KRY14331.1"/>
    <property type="molecule type" value="Genomic_DNA"/>
</dbReference>
<comment type="caution">
    <text evidence="1">The sequence shown here is derived from an EMBL/GenBank/DDBJ whole genome shotgun (WGS) entry which is preliminary data.</text>
</comment>